<evidence type="ECO:0000313" key="1">
    <source>
        <dbReference type="EMBL" id="QCO00392.1"/>
    </source>
</evidence>
<keyword evidence="1" id="KW-0614">Plasmid</keyword>
<evidence type="ECO:0000313" key="2">
    <source>
        <dbReference type="Proteomes" id="UP000298595"/>
    </source>
</evidence>
<dbReference type="AlphaFoldDB" id="A0A4D8Q239"/>
<reference evidence="1 2" key="1">
    <citation type="submission" date="2018-09" db="EMBL/GenBank/DDBJ databases">
        <title>Whole genome based analysis of evolution and adaptive divergence in Indian and Brazilian strains of Azospirillum brasilense.</title>
        <authorList>
            <person name="Singh C."/>
            <person name="Tripathi A.K."/>
        </authorList>
    </citation>
    <scope>NUCLEOTIDE SEQUENCE [LARGE SCALE GENOMIC DNA]</scope>
    <source>
        <strain evidence="1 2">MTCC4035</strain>
        <plasmid evidence="1 2">p6</plasmid>
    </source>
</reference>
<gene>
    <name evidence="1" type="ORF">D3093_34680</name>
</gene>
<protein>
    <submittedName>
        <fullName evidence="1">Uncharacterized protein</fullName>
    </submittedName>
</protein>
<accession>A0A4D8Q239</accession>
<dbReference type="Proteomes" id="UP000298595">
    <property type="component" value="Plasmid p6"/>
</dbReference>
<proteinExistence type="predicted"/>
<name>A0A4D8Q239_9PROT</name>
<dbReference type="KEGG" id="aare:D3093_34680"/>
<dbReference type="EMBL" id="CP032327">
    <property type="protein sequence ID" value="QCO00392.1"/>
    <property type="molecule type" value="Genomic_DNA"/>
</dbReference>
<sequence>MREEMLRQLRPIFGQWSCVHRYAVDPGAVAVLSAMDAAVERPGVWFAEGWAAANLNRPYVPAALLAERLAAAPQDTALLLGSQTSFARTHEILRMCASTSVATVFVFDHWKNYAAHFVPPDDGAPVLPDRIVVPDSVAGAGLRADLQRQDVDAGTLAGRIVVAGHPAVEAACERIGAMESGAVRLKAVLGAAGRPLVAVFLDPMERSDDPERDPGYDWASTLDRMAEAAASRRDGARFLVRPHPRQDGDRVRERLRGWLDRGLDGCVTGEPAETLIAVADEVWGMTSITLVTALRCGRRIVSFQVGRTAAGARESNPHIEPFAVTT</sequence>
<geneLocation type="plasmid" evidence="1 2">
    <name>p6</name>
</geneLocation>
<organism evidence="1 2">
    <name type="scientific">Azospirillum argentinense</name>
    <dbReference type="NCBI Taxonomy" id="2970906"/>
    <lineage>
        <taxon>Bacteria</taxon>
        <taxon>Pseudomonadati</taxon>
        <taxon>Pseudomonadota</taxon>
        <taxon>Alphaproteobacteria</taxon>
        <taxon>Rhodospirillales</taxon>
        <taxon>Azospirillaceae</taxon>
        <taxon>Azospirillum</taxon>
    </lineage>
</organism>